<dbReference type="InterPro" id="IPR029016">
    <property type="entry name" value="GAF-like_dom_sf"/>
</dbReference>
<dbReference type="InterPro" id="IPR050707">
    <property type="entry name" value="HTH_MetabolicPath_Reg"/>
</dbReference>
<dbReference type="GO" id="GO:0003677">
    <property type="term" value="F:DNA binding"/>
    <property type="evidence" value="ECO:0007669"/>
    <property type="project" value="UniProtKB-KW"/>
</dbReference>
<evidence type="ECO:0000313" key="7">
    <source>
        <dbReference type="Proteomes" id="UP000594681"/>
    </source>
</evidence>
<dbReference type="PROSITE" id="PS51078">
    <property type="entry name" value="ICLR_ED"/>
    <property type="match status" value="1"/>
</dbReference>
<dbReference type="InterPro" id="IPR036390">
    <property type="entry name" value="WH_DNA-bd_sf"/>
</dbReference>
<feature type="domain" description="IclR-ED" evidence="5">
    <location>
        <begin position="69"/>
        <end position="242"/>
    </location>
</feature>
<keyword evidence="2" id="KW-0238">DNA-binding</keyword>
<dbReference type="AlphaFoldDB" id="A0A7T0KHS2"/>
<evidence type="ECO:0000259" key="4">
    <source>
        <dbReference type="PROSITE" id="PS51077"/>
    </source>
</evidence>
<evidence type="ECO:0000256" key="2">
    <source>
        <dbReference type="ARBA" id="ARBA00023125"/>
    </source>
</evidence>
<dbReference type="Proteomes" id="UP000594681">
    <property type="component" value="Chromosome"/>
</dbReference>
<evidence type="ECO:0000256" key="3">
    <source>
        <dbReference type="ARBA" id="ARBA00023163"/>
    </source>
</evidence>
<dbReference type="Gene3D" id="3.30.450.40">
    <property type="match status" value="1"/>
</dbReference>
<dbReference type="InterPro" id="IPR005471">
    <property type="entry name" value="Tscrpt_reg_IclR_N"/>
</dbReference>
<dbReference type="GO" id="GO:0045892">
    <property type="term" value="P:negative regulation of DNA-templated transcription"/>
    <property type="evidence" value="ECO:0007669"/>
    <property type="project" value="TreeGrafter"/>
</dbReference>
<keyword evidence="1" id="KW-0805">Transcription regulation</keyword>
<dbReference type="SMART" id="SM00346">
    <property type="entry name" value="HTH_ICLR"/>
    <property type="match status" value="1"/>
</dbReference>
<name>A0A7T0KHS2_9CORY</name>
<dbReference type="Pfam" id="PF09339">
    <property type="entry name" value="HTH_IclR"/>
    <property type="match status" value="1"/>
</dbReference>
<reference evidence="6 7" key="1">
    <citation type="submission" date="2020-11" db="EMBL/GenBank/DDBJ databases">
        <title>Corynebacterium sp. ZJ-599.</title>
        <authorList>
            <person name="Zhou J."/>
        </authorList>
    </citation>
    <scope>NUCLEOTIDE SEQUENCE [LARGE SCALE GENOMIC DNA]</scope>
    <source>
        <strain evidence="6 7">ZJ-599</strain>
    </source>
</reference>
<dbReference type="KEGG" id="cliz:G7Y31_04475"/>
<evidence type="ECO:0000259" key="5">
    <source>
        <dbReference type="PROSITE" id="PS51078"/>
    </source>
</evidence>
<evidence type="ECO:0000256" key="1">
    <source>
        <dbReference type="ARBA" id="ARBA00023015"/>
    </source>
</evidence>
<dbReference type="PANTHER" id="PTHR30136:SF35">
    <property type="entry name" value="HTH-TYPE TRANSCRIPTIONAL REGULATOR RV1719"/>
    <property type="match status" value="1"/>
</dbReference>
<evidence type="ECO:0000313" key="6">
    <source>
        <dbReference type="EMBL" id="QPK79953.1"/>
    </source>
</evidence>
<protein>
    <submittedName>
        <fullName evidence="6">IclR family transcriptional regulator</fullName>
    </submittedName>
</protein>
<dbReference type="InterPro" id="IPR036388">
    <property type="entry name" value="WH-like_DNA-bd_sf"/>
</dbReference>
<dbReference type="Pfam" id="PF01614">
    <property type="entry name" value="IclR_C"/>
    <property type="match status" value="1"/>
</dbReference>
<dbReference type="Gene3D" id="1.10.10.10">
    <property type="entry name" value="Winged helix-like DNA-binding domain superfamily/Winged helix DNA-binding domain"/>
    <property type="match status" value="1"/>
</dbReference>
<dbReference type="RefSeq" id="WP_196823618.1">
    <property type="nucleotide sequence ID" value="NZ_CP064954.1"/>
</dbReference>
<dbReference type="EMBL" id="CP064954">
    <property type="protein sequence ID" value="QPK79953.1"/>
    <property type="molecule type" value="Genomic_DNA"/>
</dbReference>
<gene>
    <name evidence="6" type="ORF">G7Y31_04475</name>
</gene>
<dbReference type="InterPro" id="IPR014757">
    <property type="entry name" value="Tscrpt_reg_IclR_C"/>
</dbReference>
<proteinExistence type="predicted"/>
<accession>A0A7T0KHS2</accession>
<keyword evidence="7" id="KW-1185">Reference proteome</keyword>
<dbReference type="SUPFAM" id="SSF46785">
    <property type="entry name" value="Winged helix' DNA-binding domain"/>
    <property type="match status" value="1"/>
</dbReference>
<organism evidence="6 7">
    <name type="scientific">Corynebacterium lizhenjunii</name>
    <dbReference type="NCBI Taxonomy" id="2709394"/>
    <lineage>
        <taxon>Bacteria</taxon>
        <taxon>Bacillati</taxon>
        <taxon>Actinomycetota</taxon>
        <taxon>Actinomycetes</taxon>
        <taxon>Mycobacteriales</taxon>
        <taxon>Corynebacteriaceae</taxon>
        <taxon>Corynebacterium</taxon>
    </lineage>
</organism>
<feature type="domain" description="HTH iclR-type" evidence="4">
    <location>
        <begin position="6"/>
        <end position="68"/>
    </location>
</feature>
<dbReference type="SUPFAM" id="SSF55781">
    <property type="entry name" value="GAF domain-like"/>
    <property type="match status" value="1"/>
</dbReference>
<dbReference type="PANTHER" id="PTHR30136">
    <property type="entry name" value="HELIX-TURN-HELIX TRANSCRIPTIONAL REGULATOR, ICLR FAMILY"/>
    <property type="match status" value="1"/>
</dbReference>
<dbReference type="PROSITE" id="PS51077">
    <property type="entry name" value="HTH_ICLR"/>
    <property type="match status" value="1"/>
</dbReference>
<keyword evidence="3" id="KW-0804">Transcription</keyword>
<dbReference type="GO" id="GO:0003700">
    <property type="term" value="F:DNA-binding transcription factor activity"/>
    <property type="evidence" value="ECO:0007669"/>
    <property type="project" value="TreeGrafter"/>
</dbReference>
<sequence length="252" mass="26714">MRKPQVPAARNTLAILKLLSTIDVPVSASRIRTELSLPRSTTYHLLAELVEAGFVVHIPENQTYGLGLAAYAMASAYSTQQPLVRLVTKDLEKIALNVGGSGHLSRMAGTEVVYLQEVRAPGAVSLVTEVGVRLQAHKTASGRAMLSLLPESEVRAAFGAGSGWQAMKQHLAQVAERGWDSEDEEVSRGQASLAVPIVDHVGRPAAAVAVTYPVGKPTEAARQAALTSLQALAARVGQKMYGHKAGARAPLR</sequence>